<keyword evidence="4" id="KW-0067">ATP-binding</keyword>
<feature type="region of interest" description="Disordered" evidence="10">
    <location>
        <begin position="337"/>
        <end position="365"/>
    </location>
</feature>
<evidence type="ECO:0000256" key="8">
    <source>
        <dbReference type="PIRNR" id="PIRNR005719"/>
    </source>
</evidence>
<organism evidence="12 13">
    <name type="scientific">Tritrichomonas musculus</name>
    <dbReference type="NCBI Taxonomy" id="1915356"/>
    <lineage>
        <taxon>Eukaryota</taxon>
        <taxon>Metamonada</taxon>
        <taxon>Parabasalia</taxon>
        <taxon>Tritrichomonadida</taxon>
        <taxon>Tritrichomonadidae</taxon>
        <taxon>Tritrichomonas</taxon>
    </lineage>
</organism>
<dbReference type="InterPro" id="IPR024704">
    <property type="entry name" value="SMC"/>
</dbReference>
<dbReference type="PANTHER" id="PTHR18937:SF172">
    <property type="entry name" value="STRUCTURAL MAINTENANCE OF CHROMOSOMES PROTEIN"/>
    <property type="match status" value="1"/>
</dbReference>
<evidence type="ECO:0000256" key="5">
    <source>
        <dbReference type="ARBA" id="ARBA00023054"/>
    </source>
</evidence>
<feature type="coiled-coil region" evidence="9">
    <location>
        <begin position="777"/>
        <end position="952"/>
    </location>
</feature>
<dbReference type="InterPro" id="IPR036277">
    <property type="entry name" value="SMC_hinge_sf"/>
</dbReference>
<sequence>MEDTRLVITKMVLHNFKSFYGTKIISGFHPQFTSIIGPNGSGKSNLIDAMLFVFGYRAKQIRQSKLIGLIHNSALHHNVKESYVTINFARVDSQHELIPGTEFSIKRDVALNGDSNYYMNSTKVKRKEITDFLLREGVDFNNNRFLILQGEVRNISLMKPMATNQNQVGFLEYIEEIIGSNVFIPDIKAVEEELTAKNEEKDQIAERLNISKRDVESLTEARNEAQHYLDLQAKMKLVDAKRLHTHRGDLENTVLQIEGDVKKLQEQIDDQKKKIEDLEQEDKATQDQIKTKEKELNSVLKPKLEEARKILDAQENKQVKLTTEKEGAKKVLNECEKTKEESEKEIKTSDQVLKSKENEKEEKQKLIDEANVNLTDAKKELEDKTNEVKIEIEKLRDKLQEAKEEFASENEKFMKLESQMTQSEDEIKAINRKVTESKQMRLDKERALEEANSKIIEIEEKIPNKEQIIEENKKESKKYESFIKDKEGSLNKLQEEARQLAINVNEMKRTAAKNPARSRLINCILDFKNKTNNQNIYGRLRDLAKADDPKYEYPFEIASGNKLNYIVVQTVEDANLCIEHLRKEGAGYGNFIILKEQEKHRRAISELMRNPDPPDTELLLRKLNFDKSDKEKYMPAFYYVFRDTLVAEDLEIAKRVGLGKVRRRVVTMDGEIVDKSGLMTGGGGKQASKGGMSKINPEEIKEEEEKLNRRDTEIKRLRQEIEMAKNKYGQINIDELELEVKKLKVDLVQYNEQAAYIQDQLSKMTDCVQSQEDTDKINELQQFIDDHVDEMRNLRASVDSLRSKCQEYEKEISEIVDIRTKEQKEKKEKIEKIIDGLRREKAKVEAAIKAAERKISKYKKIIGENEDTQKKTQEDLEKIEKDLEQLKEKKDKQAEEVEQLENESSELDGEIKKLQEKDSQTKSSVNSLNLDLENKKTDLAKLNSDMKVVRKELTAIAAQFERMGIQEDDLGELENKSMEDLELQRAAIEKELNDMNPNLGVIKEYDEKKKIYDQHFQEFTEVSEKRNEIAERCTNLKQQRLEMFMNGFTKIALKLKETYQILTLGGDAELELVDSVDPFSQGINFSVRPPGKSWKLISNLSGGEQTLSSLSLVFSLHQFKPTPFYVMDEIDAALDYRNVSIIANYLKERTTNAQFIVVSLRNHMFELADRLVGIFKVNDCASAITIDIDEERKVHDDNNDKNNQEETDNQVQE</sequence>
<evidence type="ECO:0000256" key="4">
    <source>
        <dbReference type="ARBA" id="ARBA00022840"/>
    </source>
</evidence>
<keyword evidence="13" id="KW-1185">Reference proteome</keyword>
<dbReference type="Gene3D" id="1.20.1060.20">
    <property type="match status" value="1"/>
</dbReference>
<gene>
    <name evidence="12" type="ORF">M9Y10_005050</name>
</gene>
<evidence type="ECO:0000313" key="13">
    <source>
        <dbReference type="Proteomes" id="UP001470230"/>
    </source>
</evidence>
<proteinExistence type="inferred from homology"/>
<dbReference type="InterPro" id="IPR010935">
    <property type="entry name" value="SMC_hinge"/>
</dbReference>
<comment type="similarity">
    <text evidence="2">Belongs to the SMC family. SMC4 subfamily.</text>
</comment>
<dbReference type="Gene3D" id="1.10.287.1490">
    <property type="match status" value="1"/>
</dbReference>
<evidence type="ECO:0000256" key="6">
    <source>
        <dbReference type="ARBA" id="ARBA00023067"/>
    </source>
</evidence>
<dbReference type="PANTHER" id="PTHR18937">
    <property type="entry name" value="STRUCTURAL MAINTENANCE OF CHROMOSOMES SMC FAMILY MEMBER"/>
    <property type="match status" value="1"/>
</dbReference>
<reference evidence="12 13" key="1">
    <citation type="submission" date="2024-04" db="EMBL/GenBank/DDBJ databases">
        <title>Tritrichomonas musculus Genome.</title>
        <authorList>
            <person name="Alves-Ferreira E."/>
            <person name="Grigg M."/>
            <person name="Lorenzi H."/>
            <person name="Galac M."/>
        </authorList>
    </citation>
    <scope>NUCLEOTIDE SEQUENCE [LARGE SCALE GENOMIC DNA]</scope>
    <source>
        <strain evidence="12 13">EAF2021</strain>
    </source>
</reference>
<keyword evidence="7 8" id="KW-0539">Nucleus</keyword>
<dbReference type="EMBL" id="JAPFFF010000011">
    <property type="protein sequence ID" value="KAK8878285.1"/>
    <property type="molecule type" value="Genomic_DNA"/>
</dbReference>
<evidence type="ECO:0000313" key="12">
    <source>
        <dbReference type="EMBL" id="KAK8878285.1"/>
    </source>
</evidence>
<dbReference type="SMART" id="SM00968">
    <property type="entry name" value="SMC_hinge"/>
    <property type="match status" value="1"/>
</dbReference>
<keyword evidence="6" id="KW-0226">DNA condensation</keyword>
<dbReference type="InterPro" id="IPR027417">
    <property type="entry name" value="P-loop_NTPase"/>
</dbReference>
<evidence type="ECO:0000256" key="10">
    <source>
        <dbReference type="SAM" id="MobiDB-lite"/>
    </source>
</evidence>
<dbReference type="Proteomes" id="UP001470230">
    <property type="component" value="Unassembled WGS sequence"/>
</dbReference>
<protein>
    <recommendedName>
        <fullName evidence="8">Structural maintenance of chromosomes protein</fullName>
    </recommendedName>
</protein>
<dbReference type="Pfam" id="PF02463">
    <property type="entry name" value="SMC_N"/>
    <property type="match status" value="2"/>
</dbReference>
<feature type="domain" description="SMC hinge" evidence="11">
    <location>
        <begin position="534"/>
        <end position="657"/>
    </location>
</feature>
<accession>A0ABR2JK60</accession>
<dbReference type="Gene3D" id="3.30.70.1620">
    <property type="match status" value="1"/>
</dbReference>
<evidence type="ECO:0000256" key="3">
    <source>
        <dbReference type="ARBA" id="ARBA00022741"/>
    </source>
</evidence>
<evidence type="ECO:0000256" key="1">
    <source>
        <dbReference type="ARBA" id="ARBA00004123"/>
    </source>
</evidence>
<evidence type="ECO:0000256" key="2">
    <source>
        <dbReference type="ARBA" id="ARBA00006005"/>
    </source>
</evidence>
<keyword evidence="3" id="KW-0547">Nucleotide-binding</keyword>
<evidence type="ECO:0000256" key="9">
    <source>
        <dbReference type="SAM" id="Coils"/>
    </source>
</evidence>
<dbReference type="Pfam" id="PF06470">
    <property type="entry name" value="SMC_hinge"/>
    <property type="match status" value="1"/>
</dbReference>
<evidence type="ECO:0000259" key="11">
    <source>
        <dbReference type="SMART" id="SM00968"/>
    </source>
</evidence>
<dbReference type="SUPFAM" id="SSF75553">
    <property type="entry name" value="Smc hinge domain"/>
    <property type="match status" value="1"/>
</dbReference>
<comment type="subcellular location">
    <subcellularLocation>
        <location evidence="1 8">Nucleus</location>
    </subcellularLocation>
</comment>
<evidence type="ECO:0000256" key="7">
    <source>
        <dbReference type="ARBA" id="ARBA00023242"/>
    </source>
</evidence>
<dbReference type="InterPro" id="IPR003395">
    <property type="entry name" value="RecF/RecN/SMC_N"/>
</dbReference>
<keyword evidence="5 9" id="KW-0175">Coiled coil</keyword>
<dbReference type="SUPFAM" id="SSF52540">
    <property type="entry name" value="P-loop containing nucleoside triphosphate hydrolases"/>
    <property type="match status" value="1"/>
</dbReference>
<dbReference type="PIRSF" id="PIRSF005719">
    <property type="entry name" value="SMC"/>
    <property type="match status" value="1"/>
</dbReference>
<dbReference type="Gene3D" id="3.40.50.300">
    <property type="entry name" value="P-loop containing nucleotide triphosphate hydrolases"/>
    <property type="match status" value="2"/>
</dbReference>
<name>A0ABR2JK60_9EUKA</name>
<comment type="caution">
    <text evidence="12">The sequence shown here is derived from an EMBL/GenBank/DDBJ whole genome shotgun (WGS) entry which is preliminary data.</text>
</comment>
<feature type="coiled-coil region" evidence="9">
    <location>
        <begin position="700"/>
        <end position="753"/>
    </location>
</feature>